<protein>
    <recommendedName>
        <fullName evidence="4">MYND-type domain-containing protein</fullName>
    </recommendedName>
</protein>
<dbReference type="RefSeq" id="XP_025463979.1">
    <property type="nucleotide sequence ID" value="XM_025612483.1"/>
</dbReference>
<name>A0A317VSS9_9EURO</name>
<dbReference type="EMBL" id="MSFK01000028">
    <property type="protein sequence ID" value="PWY75982.1"/>
    <property type="molecule type" value="Genomic_DNA"/>
</dbReference>
<accession>A0A317VSS9</accession>
<dbReference type="GeneID" id="37114626"/>
<evidence type="ECO:0000313" key="5">
    <source>
        <dbReference type="EMBL" id="PWY75982.1"/>
    </source>
</evidence>
<dbReference type="STRING" id="1450535.A0A317VSS9"/>
<dbReference type="AlphaFoldDB" id="A0A317VSS9"/>
<evidence type="ECO:0000256" key="2">
    <source>
        <dbReference type="ARBA" id="ARBA00022771"/>
    </source>
</evidence>
<dbReference type="SUPFAM" id="SSF144232">
    <property type="entry name" value="HIT/MYND zinc finger-like"/>
    <property type="match status" value="1"/>
</dbReference>
<dbReference type="Gene3D" id="6.10.140.2220">
    <property type="match status" value="1"/>
</dbReference>
<evidence type="ECO:0000259" key="4">
    <source>
        <dbReference type="Pfam" id="PF01753"/>
    </source>
</evidence>
<organism evidence="5 6">
    <name type="scientific">Aspergillus sclerotioniger CBS 115572</name>
    <dbReference type="NCBI Taxonomy" id="1450535"/>
    <lineage>
        <taxon>Eukaryota</taxon>
        <taxon>Fungi</taxon>
        <taxon>Dikarya</taxon>
        <taxon>Ascomycota</taxon>
        <taxon>Pezizomycotina</taxon>
        <taxon>Eurotiomycetes</taxon>
        <taxon>Eurotiomycetidae</taxon>
        <taxon>Eurotiales</taxon>
        <taxon>Aspergillaceae</taxon>
        <taxon>Aspergillus</taxon>
        <taxon>Aspergillus subgen. Circumdati</taxon>
    </lineage>
</organism>
<comment type="caution">
    <text evidence="5">The sequence shown here is derived from an EMBL/GenBank/DDBJ whole genome shotgun (WGS) entry which is preliminary data.</text>
</comment>
<keyword evidence="3" id="KW-0862">Zinc</keyword>
<reference evidence="5 6" key="1">
    <citation type="submission" date="2016-12" db="EMBL/GenBank/DDBJ databases">
        <title>The genomes of Aspergillus section Nigri reveals drivers in fungal speciation.</title>
        <authorList>
            <consortium name="DOE Joint Genome Institute"/>
            <person name="Vesth T.C."/>
            <person name="Nybo J."/>
            <person name="Theobald S."/>
            <person name="Brandl J."/>
            <person name="Frisvad J.C."/>
            <person name="Nielsen K.F."/>
            <person name="Lyhne E.K."/>
            <person name="Kogle M.E."/>
            <person name="Kuo A."/>
            <person name="Riley R."/>
            <person name="Clum A."/>
            <person name="Nolan M."/>
            <person name="Lipzen A."/>
            <person name="Salamov A."/>
            <person name="Henrissat B."/>
            <person name="Wiebenga A."/>
            <person name="De Vries R.P."/>
            <person name="Grigoriev I.V."/>
            <person name="Mortensen U.H."/>
            <person name="Andersen M.R."/>
            <person name="Baker S.E."/>
        </authorList>
    </citation>
    <scope>NUCLEOTIDE SEQUENCE [LARGE SCALE GENOMIC DNA]</scope>
    <source>
        <strain evidence="5 6">CBS 115572</strain>
    </source>
</reference>
<proteinExistence type="predicted"/>
<keyword evidence="1" id="KW-0479">Metal-binding</keyword>
<keyword evidence="6" id="KW-1185">Reference proteome</keyword>
<dbReference type="OrthoDB" id="432970at2759"/>
<dbReference type="Pfam" id="PF01753">
    <property type="entry name" value="zf-MYND"/>
    <property type="match status" value="1"/>
</dbReference>
<evidence type="ECO:0000256" key="1">
    <source>
        <dbReference type="ARBA" id="ARBA00022723"/>
    </source>
</evidence>
<gene>
    <name evidence="5" type="ORF">BO94DRAFT_538411</name>
</gene>
<dbReference type="InterPro" id="IPR002893">
    <property type="entry name" value="Znf_MYND"/>
</dbReference>
<sequence length="162" mass="17672">MSSTSVSECANCGAEATLQCAGCREAPEYQPGDAGGVYYCGRDCQKKHWPSHKPRYTAMRGRKKLLRAALVLKAAFLSYRQMVFDIQLTTIEVRAGTLHLHQILRAPTTLHKPGPFPDHLTTNAEHREAALTVNQRTLAMALLGPLTRKLLAGCRSAGGIEG</sequence>
<evidence type="ECO:0000313" key="6">
    <source>
        <dbReference type="Proteomes" id="UP000246702"/>
    </source>
</evidence>
<dbReference type="Proteomes" id="UP000246702">
    <property type="component" value="Unassembled WGS sequence"/>
</dbReference>
<feature type="domain" description="MYND-type" evidence="4">
    <location>
        <begin position="9"/>
        <end position="54"/>
    </location>
</feature>
<dbReference type="GO" id="GO:0008270">
    <property type="term" value="F:zinc ion binding"/>
    <property type="evidence" value="ECO:0007669"/>
    <property type="project" value="UniProtKB-KW"/>
</dbReference>
<evidence type="ECO:0000256" key="3">
    <source>
        <dbReference type="ARBA" id="ARBA00022833"/>
    </source>
</evidence>
<keyword evidence="2" id="KW-0863">Zinc-finger</keyword>